<sequence length="62" mass="7433">MQLPHLRRAVSKLPVTGLRHSMRSYQKWMFTSFKSGWRRIDKPFHIAPKIVELSRVRRTVTL</sequence>
<organism evidence="1 2">
    <name type="scientific">Dreissena polymorpha</name>
    <name type="common">Zebra mussel</name>
    <name type="synonym">Mytilus polymorpha</name>
    <dbReference type="NCBI Taxonomy" id="45954"/>
    <lineage>
        <taxon>Eukaryota</taxon>
        <taxon>Metazoa</taxon>
        <taxon>Spiralia</taxon>
        <taxon>Lophotrochozoa</taxon>
        <taxon>Mollusca</taxon>
        <taxon>Bivalvia</taxon>
        <taxon>Autobranchia</taxon>
        <taxon>Heteroconchia</taxon>
        <taxon>Euheterodonta</taxon>
        <taxon>Imparidentia</taxon>
        <taxon>Neoheterodontei</taxon>
        <taxon>Myida</taxon>
        <taxon>Dreissenoidea</taxon>
        <taxon>Dreissenidae</taxon>
        <taxon>Dreissena</taxon>
    </lineage>
</organism>
<comment type="caution">
    <text evidence="1">The sequence shown here is derived from an EMBL/GenBank/DDBJ whole genome shotgun (WGS) entry which is preliminary data.</text>
</comment>
<keyword evidence="2" id="KW-1185">Reference proteome</keyword>
<dbReference type="Proteomes" id="UP000828390">
    <property type="component" value="Unassembled WGS sequence"/>
</dbReference>
<dbReference type="AlphaFoldDB" id="A0A9D4CG75"/>
<reference evidence="1" key="2">
    <citation type="submission" date="2020-11" db="EMBL/GenBank/DDBJ databases">
        <authorList>
            <person name="McCartney M.A."/>
            <person name="Auch B."/>
            <person name="Kono T."/>
            <person name="Mallez S."/>
            <person name="Becker A."/>
            <person name="Gohl D.M."/>
            <person name="Silverstein K.A.T."/>
            <person name="Koren S."/>
            <person name="Bechman K.B."/>
            <person name="Herman A."/>
            <person name="Abrahante J.E."/>
            <person name="Garbe J."/>
        </authorList>
    </citation>
    <scope>NUCLEOTIDE SEQUENCE</scope>
    <source>
        <strain evidence="1">Duluth1</strain>
        <tissue evidence="1">Whole animal</tissue>
    </source>
</reference>
<accession>A0A9D4CG75</accession>
<dbReference type="EMBL" id="JAIWYP010000012">
    <property type="protein sequence ID" value="KAH3723983.1"/>
    <property type="molecule type" value="Genomic_DNA"/>
</dbReference>
<evidence type="ECO:0000313" key="1">
    <source>
        <dbReference type="EMBL" id="KAH3723983.1"/>
    </source>
</evidence>
<name>A0A9D4CG75_DREPO</name>
<evidence type="ECO:0000313" key="2">
    <source>
        <dbReference type="Proteomes" id="UP000828390"/>
    </source>
</evidence>
<gene>
    <name evidence="1" type="ORF">DPMN_049781</name>
</gene>
<protein>
    <submittedName>
        <fullName evidence="1">Uncharacterized protein</fullName>
    </submittedName>
</protein>
<proteinExistence type="predicted"/>
<reference evidence="1" key="1">
    <citation type="journal article" date="2019" name="bioRxiv">
        <title>The Genome of the Zebra Mussel, Dreissena polymorpha: A Resource for Invasive Species Research.</title>
        <authorList>
            <person name="McCartney M.A."/>
            <person name="Auch B."/>
            <person name="Kono T."/>
            <person name="Mallez S."/>
            <person name="Zhang Y."/>
            <person name="Obille A."/>
            <person name="Becker A."/>
            <person name="Abrahante J.E."/>
            <person name="Garbe J."/>
            <person name="Badalamenti J.P."/>
            <person name="Herman A."/>
            <person name="Mangelson H."/>
            <person name="Liachko I."/>
            <person name="Sullivan S."/>
            <person name="Sone E.D."/>
            <person name="Koren S."/>
            <person name="Silverstein K.A.T."/>
            <person name="Beckman K.B."/>
            <person name="Gohl D.M."/>
        </authorList>
    </citation>
    <scope>NUCLEOTIDE SEQUENCE</scope>
    <source>
        <strain evidence="1">Duluth1</strain>
        <tissue evidence="1">Whole animal</tissue>
    </source>
</reference>